<keyword evidence="2" id="KW-1185">Reference proteome</keyword>
<sequence length="132" mass="13549">MIFDTANPTGGDWDLGFHDQGNTIIISEDNAHGGTITFDFDTVSDVTSLTVLDVEEEGGSIDLYDLDGELIDSIAIPAAGNNASQDIDINASGVAQMQVTLAGSGAVEDLCSTPLTAGMRPAASTTLPVTTS</sequence>
<proteinExistence type="predicted"/>
<accession>A0ABX7F7X1</accession>
<organism evidence="1 2">
    <name type="scientific">Ponticoccus alexandrii</name>
    <dbReference type="NCBI Taxonomy" id="1943633"/>
    <lineage>
        <taxon>Bacteria</taxon>
        <taxon>Pseudomonadati</taxon>
        <taxon>Pseudomonadota</taxon>
        <taxon>Alphaproteobacteria</taxon>
        <taxon>Rhodobacterales</taxon>
        <taxon>Roseobacteraceae</taxon>
        <taxon>Ponticoccus</taxon>
    </lineage>
</organism>
<dbReference type="EMBL" id="CP047166">
    <property type="protein sequence ID" value="QRF66325.1"/>
    <property type="molecule type" value="Genomic_DNA"/>
</dbReference>
<dbReference type="Proteomes" id="UP000596387">
    <property type="component" value="Chromosome"/>
</dbReference>
<evidence type="ECO:0000313" key="1">
    <source>
        <dbReference type="EMBL" id="QRF66325.1"/>
    </source>
</evidence>
<evidence type="ECO:0000313" key="2">
    <source>
        <dbReference type="Proteomes" id="UP000596387"/>
    </source>
</evidence>
<reference evidence="1 2" key="1">
    <citation type="submission" date="2019-12" db="EMBL/GenBank/DDBJ databases">
        <title>Complete Genome Sequence of a Quorum-Sensing Bacterium,Rhodobacteraceae bacterium C31, Isolated from a marine microalgae symbiotic bacteria.</title>
        <authorList>
            <person name="Zhang Y."/>
        </authorList>
    </citation>
    <scope>NUCLEOTIDE SEQUENCE [LARGE SCALE GENOMIC DNA]</scope>
    <source>
        <strain evidence="1 2">C31</strain>
    </source>
</reference>
<gene>
    <name evidence="1" type="ORF">GQA70_08390</name>
</gene>
<dbReference type="RefSeq" id="WP_023848204.1">
    <property type="nucleotide sequence ID" value="NZ_CP047166.1"/>
</dbReference>
<protein>
    <submittedName>
        <fullName evidence="1">Uncharacterized protein</fullName>
    </submittedName>
</protein>
<name>A0ABX7F7X1_9RHOB</name>